<evidence type="ECO:0000256" key="5">
    <source>
        <dbReference type="ARBA" id="ARBA00022763"/>
    </source>
</evidence>
<dbReference type="InterPro" id="IPR003439">
    <property type="entry name" value="ABC_transporter-like_ATP-bd"/>
</dbReference>
<keyword evidence="2" id="KW-0963">Cytoplasm</keyword>
<keyword evidence="8" id="KW-0267">Excision nuclease</keyword>
<dbReference type="PANTHER" id="PTHR43152:SF3">
    <property type="entry name" value="UVRABC SYSTEM PROTEIN A"/>
    <property type="match status" value="1"/>
</dbReference>
<dbReference type="Gene3D" id="1.10.8.280">
    <property type="entry name" value="ABC transporter ATPase domain-like"/>
    <property type="match status" value="1"/>
</dbReference>
<evidence type="ECO:0000313" key="16">
    <source>
        <dbReference type="Proteomes" id="UP000295681"/>
    </source>
</evidence>
<proteinExistence type="inferred from homology"/>
<name>A0A4R5NAC7_9LACO</name>
<dbReference type="PROSITE" id="PS00211">
    <property type="entry name" value="ABC_TRANSPORTER_1"/>
    <property type="match status" value="2"/>
</dbReference>
<gene>
    <name evidence="15" type="ORF">C5L23_000904</name>
</gene>
<evidence type="ECO:0000259" key="14">
    <source>
        <dbReference type="PROSITE" id="PS50893"/>
    </source>
</evidence>
<dbReference type="GO" id="GO:0006281">
    <property type="term" value="P:DNA repair"/>
    <property type="evidence" value="ECO:0007669"/>
    <property type="project" value="UniProtKB-KW"/>
</dbReference>
<organism evidence="15 16">
    <name type="scientific">Leuconostoc fallax</name>
    <dbReference type="NCBI Taxonomy" id="1251"/>
    <lineage>
        <taxon>Bacteria</taxon>
        <taxon>Bacillati</taxon>
        <taxon>Bacillota</taxon>
        <taxon>Bacilli</taxon>
        <taxon>Lactobacillales</taxon>
        <taxon>Lactobacillaceae</taxon>
        <taxon>Leuconostoc</taxon>
    </lineage>
</organism>
<dbReference type="RefSeq" id="WP_133264162.1">
    <property type="nucleotide sequence ID" value="NZ_JAGYGP010000006.1"/>
</dbReference>
<comment type="similarity">
    <text evidence="11">Belongs to the ABC transporter superfamily. UvrA family.</text>
</comment>
<keyword evidence="16" id="KW-1185">Reference proteome</keyword>
<dbReference type="Pfam" id="PF00005">
    <property type="entry name" value="ABC_tran"/>
    <property type="match status" value="1"/>
</dbReference>
<evidence type="ECO:0000256" key="8">
    <source>
        <dbReference type="ARBA" id="ARBA00022881"/>
    </source>
</evidence>
<keyword evidence="7" id="KW-0067">ATP-binding</keyword>
<dbReference type="InterPro" id="IPR027417">
    <property type="entry name" value="P-loop_NTPase"/>
</dbReference>
<evidence type="ECO:0000313" key="15">
    <source>
        <dbReference type="EMBL" id="TDG69442.1"/>
    </source>
</evidence>
<dbReference type="AlphaFoldDB" id="A0A4R5NAC7"/>
<reference evidence="15 16" key="1">
    <citation type="journal article" date="2019" name="Appl. Microbiol. Biotechnol.">
        <title>Uncovering carbohydrate metabolism through a genotype-phenotype association study of 56 lactic acid bacteria genomes.</title>
        <authorList>
            <person name="Buron-Moles G."/>
            <person name="Chailyan A."/>
            <person name="Dolejs I."/>
            <person name="Forster J."/>
            <person name="Miks M.H."/>
        </authorList>
    </citation>
    <scope>NUCLEOTIDE SEQUENCE [LARGE SCALE GENOMIC DNA]</scope>
    <source>
        <strain evidence="15 16">ATCC 700006</strain>
    </source>
</reference>
<keyword evidence="10" id="KW-0234">DNA repair</keyword>
<dbReference type="Gene3D" id="3.40.50.300">
    <property type="entry name" value="P-loop containing nucleotide triphosphate hydrolases"/>
    <property type="match status" value="2"/>
</dbReference>
<dbReference type="GO" id="GO:0005737">
    <property type="term" value="C:cytoplasm"/>
    <property type="evidence" value="ECO:0007669"/>
    <property type="project" value="UniProtKB-SubCell"/>
</dbReference>
<comment type="caution">
    <text evidence="15">The sequence shown here is derived from an EMBL/GenBank/DDBJ whole genome shotgun (WGS) entry which is preliminary data.</text>
</comment>
<dbReference type="GO" id="GO:0005524">
    <property type="term" value="F:ATP binding"/>
    <property type="evidence" value="ECO:0007669"/>
    <property type="project" value="UniProtKB-KW"/>
</dbReference>
<dbReference type="PROSITE" id="PS50893">
    <property type="entry name" value="ABC_TRANSPORTER_2"/>
    <property type="match status" value="1"/>
</dbReference>
<evidence type="ECO:0000256" key="3">
    <source>
        <dbReference type="ARBA" id="ARBA00022737"/>
    </source>
</evidence>
<protein>
    <recommendedName>
        <fullName evidence="12">UvrABC system protein A</fullName>
    </recommendedName>
    <alternativeName>
        <fullName evidence="13">Excinuclease ABC subunit A</fullName>
    </alternativeName>
</protein>
<evidence type="ECO:0000256" key="1">
    <source>
        <dbReference type="ARBA" id="ARBA00004496"/>
    </source>
</evidence>
<dbReference type="Proteomes" id="UP000295681">
    <property type="component" value="Unassembled WGS sequence"/>
</dbReference>
<dbReference type="SUPFAM" id="SSF52540">
    <property type="entry name" value="P-loop containing nucleoside triphosphate hydrolases"/>
    <property type="match status" value="2"/>
</dbReference>
<evidence type="ECO:0000256" key="2">
    <source>
        <dbReference type="ARBA" id="ARBA00022490"/>
    </source>
</evidence>
<evidence type="ECO:0000256" key="9">
    <source>
        <dbReference type="ARBA" id="ARBA00023125"/>
    </source>
</evidence>
<dbReference type="PANTHER" id="PTHR43152">
    <property type="entry name" value="UVRABC SYSTEM PROTEIN A"/>
    <property type="match status" value="1"/>
</dbReference>
<sequence length="750" mass="83222">MRNEYIKIQGARTNNLKNITVNIPKHQITVATGVSGSGKSSLIFSTLAATSQRQVNKTYSAYVQQLLPQYPVPDVDRIENLPFSIVVTQRAISGNIRSTVGTFTDIYTALRLLFSRMAKPFIGYSMVYSFNNTEGMCPRCEGLGIVTSIKAAALLNKNKSLNGGAIQFPTFQPGGWRLSRYTESGFFDNDLPLKDWDDKAIHLLLNGEPQKPQRPTPKWPKTAKYLGLIPRIEDAFIKQDANKYQSDIKRITETERCPACEGTRLNQKVLLAKINGKNIADCSAMSMTVLKQWLATINIASLQPILSELDTKISHLMTVGLDYLSLNRTTSSLSGGESQRLKLANYLNSELNDILYIFDEPSVGLHPHDLIGINKIFKLLKEKGNTLVIVDHDPQIIETADYIINLGERAGNQGGYVTFQGNYHDLVKSDTLTGKALRDSGEITTAHGSVSDFYALEHVSKNNLNDISVKIPRQRLSVISGVAGSGKSTLIQCFKDKFKQTTILDQKQVHASERSNMLTYLGLFDDLRQIFANATHQSMSLFSFNSKGACPICKGKGVIKLDLAYMGDTVTICDACNGQRYSPEVRELKYRGFSIAEVLQLTPASIAETYPELKQPMMMLIQLELGYLQVGQSLNTLSGGELQRLKLAKFLFNRSSEHDLLILDEPTSGLHESNIQHLIHLLKQLTNEAGLTVIVVEHNLRLIGQADWLIDIGPFAGMNGGNIMFEGTPEKLIKAGDTLTAKAMRKYFKV</sequence>
<dbReference type="GO" id="GO:0004518">
    <property type="term" value="F:nuclease activity"/>
    <property type="evidence" value="ECO:0007669"/>
    <property type="project" value="UniProtKB-KW"/>
</dbReference>
<keyword evidence="5" id="KW-0227">DNA damage</keyword>
<dbReference type="GO" id="GO:0016887">
    <property type="term" value="F:ATP hydrolysis activity"/>
    <property type="evidence" value="ECO:0007669"/>
    <property type="project" value="InterPro"/>
</dbReference>
<evidence type="ECO:0000256" key="13">
    <source>
        <dbReference type="ARBA" id="ARBA00042156"/>
    </source>
</evidence>
<keyword evidence="3" id="KW-0677">Repeat</keyword>
<evidence type="ECO:0000256" key="10">
    <source>
        <dbReference type="ARBA" id="ARBA00023204"/>
    </source>
</evidence>
<feature type="domain" description="ABC transporter" evidence="14">
    <location>
        <begin position="448"/>
        <end position="745"/>
    </location>
</feature>
<keyword evidence="9" id="KW-0238">DNA-binding</keyword>
<evidence type="ECO:0000256" key="11">
    <source>
        <dbReference type="ARBA" id="ARBA00038000"/>
    </source>
</evidence>
<dbReference type="InterPro" id="IPR017871">
    <property type="entry name" value="ABC_transporter-like_CS"/>
</dbReference>
<dbReference type="EMBL" id="PUFI01000005">
    <property type="protein sequence ID" value="TDG69442.1"/>
    <property type="molecule type" value="Genomic_DNA"/>
</dbReference>
<keyword evidence="6" id="KW-0228">DNA excision</keyword>
<dbReference type="GO" id="GO:0003677">
    <property type="term" value="F:DNA binding"/>
    <property type="evidence" value="ECO:0007669"/>
    <property type="project" value="UniProtKB-KW"/>
</dbReference>
<evidence type="ECO:0000256" key="12">
    <source>
        <dbReference type="ARBA" id="ARBA00039316"/>
    </source>
</evidence>
<evidence type="ECO:0000256" key="6">
    <source>
        <dbReference type="ARBA" id="ARBA00022769"/>
    </source>
</evidence>
<evidence type="ECO:0000256" key="7">
    <source>
        <dbReference type="ARBA" id="ARBA00022840"/>
    </source>
</evidence>
<keyword evidence="4" id="KW-0547">Nucleotide-binding</keyword>
<comment type="subcellular location">
    <subcellularLocation>
        <location evidence="1">Cytoplasm</location>
    </subcellularLocation>
</comment>
<evidence type="ECO:0000256" key="4">
    <source>
        <dbReference type="ARBA" id="ARBA00022741"/>
    </source>
</evidence>
<dbReference type="STRING" id="907931.GCA_000165675_01653"/>
<dbReference type="Gene3D" id="1.20.1580.10">
    <property type="entry name" value="ABC transporter ATPase like domain"/>
    <property type="match status" value="2"/>
</dbReference>
<accession>A0A4R5NAC7</accession>